<keyword evidence="1" id="KW-1133">Transmembrane helix</keyword>
<evidence type="ECO:0000313" key="3">
    <source>
        <dbReference type="Proteomes" id="UP000283805"/>
    </source>
</evidence>
<feature type="transmembrane region" description="Helical" evidence="1">
    <location>
        <begin position="12"/>
        <end position="30"/>
    </location>
</feature>
<protein>
    <submittedName>
        <fullName evidence="2">Uncharacterized protein</fullName>
    </submittedName>
</protein>
<accession>A0A3R7E2A8</accession>
<dbReference type="Proteomes" id="UP000283805">
    <property type="component" value="Unassembled WGS sequence"/>
</dbReference>
<evidence type="ECO:0000256" key="1">
    <source>
        <dbReference type="SAM" id="Phobius"/>
    </source>
</evidence>
<dbReference type="AlphaFoldDB" id="A0A3R7E2A8"/>
<keyword evidence="3" id="KW-1185">Reference proteome</keyword>
<dbReference type="OrthoDB" id="157531at2157"/>
<organism evidence="2 3">
    <name type="scientific">Halopiger aswanensis</name>
    <dbReference type="NCBI Taxonomy" id="148449"/>
    <lineage>
        <taxon>Archaea</taxon>
        <taxon>Methanobacteriati</taxon>
        <taxon>Methanobacteriota</taxon>
        <taxon>Stenosarchaea group</taxon>
        <taxon>Halobacteria</taxon>
        <taxon>Halobacteriales</taxon>
        <taxon>Natrialbaceae</taxon>
        <taxon>Halopiger</taxon>
    </lineage>
</organism>
<comment type="caution">
    <text evidence="2">The sequence shown here is derived from an EMBL/GenBank/DDBJ whole genome shotgun (WGS) entry which is preliminary data.</text>
</comment>
<dbReference type="RefSeq" id="WP_120243861.1">
    <property type="nucleotide sequence ID" value="NZ_RAPO01000001.1"/>
</dbReference>
<dbReference type="Pfam" id="PF24377">
    <property type="entry name" value="DUF7533"/>
    <property type="match status" value="1"/>
</dbReference>
<keyword evidence="1" id="KW-0472">Membrane</keyword>
<dbReference type="InterPro" id="IPR055955">
    <property type="entry name" value="DUF7533"/>
</dbReference>
<dbReference type="EMBL" id="RAPO01000001">
    <property type="protein sequence ID" value="RKD98435.1"/>
    <property type="molecule type" value="Genomic_DNA"/>
</dbReference>
<name>A0A3R7E2A8_9EURY</name>
<gene>
    <name evidence="2" type="ORF">ATJ93_1442</name>
</gene>
<feature type="transmembrane region" description="Helical" evidence="1">
    <location>
        <begin position="37"/>
        <end position="54"/>
    </location>
</feature>
<reference evidence="2 3" key="1">
    <citation type="submission" date="2018-09" db="EMBL/GenBank/DDBJ databases">
        <title>Genomic Encyclopedia of Archaeal and Bacterial Type Strains, Phase II (KMG-II): from individual species to whole genera.</title>
        <authorList>
            <person name="Goeker M."/>
        </authorList>
    </citation>
    <scope>NUCLEOTIDE SEQUENCE [LARGE SCALE GENOMIC DNA]</scope>
    <source>
        <strain evidence="2 3">DSM 13151</strain>
    </source>
</reference>
<sequence>MAGIIDTIKLASTLVLAIPAALAGLEFLLVRGETTTGAILLVLAVGLVGLQHWIPTPGDIPGMFAKRVLGSVVKEPEPDPEPNDEQDS</sequence>
<keyword evidence="1" id="KW-0812">Transmembrane</keyword>
<proteinExistence type="predicted"/>
<evidence type="ECO:0000313" key="2">
    <source>
        <dbReference type="EMBL" id="RKD98435.1"/>
    </source>
</evidence>